<protein>
    <submittedName>
        <fullName evidence="2">Uncharacterized protein</fullName>
    </submittedName>
</protein>
<accession>A0A2M8L9Z5</accession>
<dbReference type="SUPFAM" id="SSF69786">
    <property type="entry name" value="YggU-like"/>
    <property type="match status" value="1"/>
</dbReference>
<sequence length="72" mass="8049">MKIFVSVKAGAKKEQVEKIDDTHFKVSVKEPPIDGRANYGVERALASYFKTSLSKVNILKGHTSKQKVVEIM</sequence>
<evidence type="ECO:0000313" key="2">
    <source>
        <dbReference type="EMBL" id="PJE73443.1"/>
    </source>
</evidence>
<dbReference type="GO" id="GO:0005737">
    <property type="term" value="C:cytoplasm"/>
    <property type="evidence" value="ECO:0007669"/>
    <property type="project" value="TreeGrafter"/>
</dbReference>
<dbReference type="PANTHER" id="PTHR13420:SF7">
    <property type="entry name" value="UPF0235 PROTEIN C15ORF40"/>
    <property type="match status" value="1"/>
</dbReference>
<dbReference type="AlphaFoldDB" id="A0A2M8L9Z5"/>
<dbReference type="InterPro" id="IPR003746">
    <property type="entry name" value="DUF167"/>
</dbReference>
<proteinExistence type="inferred from homology"/>
<comment type="caution">
    <text evidence="2">The sequence shown here is derived from an EMBL/GenBank/DDBJ whole genome shotgun (WGS) entry which is preliminary data.</text>
</comment>
<evidence type="ECO:0000256" key="1">
    <source>
        <dbReference type="ARBA" id="ARBA00010364"/>
    </source>
</evidence>
<dbReference type="SMART" id="SM01152">
    <property type="entry name" value="DUF167"/>
    <property type="match status" value="1"/>
</dbReference>
<dbReference type="NCBIfam" id="TIGR00251">
    <property type="entry name" value="DUF167 family protein"/>
    <property type="match status" value="1"/>
</dbReference>
<evidence type="ECO:0000313" key="3">
    <source>
        <dbReference type="Proteomes" id="UP000230959"/>
    </source>
</evidence>
<comment type="similarity">
    <text evidence="1">Belongs to the UPF0235 family.</text>
</comment>
<dbReference type="Gene3D" id="3.30.1200.10">
    <property type="entry name" value="YggU-like"/>
    <property type="match status" value="1"/>
</dbReference>
<name>A0A2M8L9Z5_9BACT</name>
<dbReference type="PANTHER" id="PTHR13420">
    <property type="entry name" value="UPF0235 PROTEIN C15ORF40"/>
    <property type="match status" value="1"/>
</dbReference>
<dbReference type="EMBL" id="PFER01000038">
    <property type="protein sequence ID" value="PJE73443.1"/>
    <property type="molecule type" value="Genomic_DNA"/>
</dbReference>
<organism evidence="2 3">
    <name type="scientific">Candidatus Terrybacteria bacterium CG10_big_fil_rev_8_21_14_0_10_41_10</name>
    <dbReference type="NCBI Taxonomy" id="1975026"/>
    <lineage>
        <taxon>Bacteria</taxon>
        <taxon>Candidatus Terryibacteriota</taxon>
    </lineage>
</organism>
<gene>
    <name evidence="2" type="ORF">COV02_02600</name>
</gene>
<dbReference type="Proteomes" id="UP000230959">
    <property type="component" value="Unassembled WGS sequence"/>
</dbReference>
<reference evidence="3" key="1">
    <citation type="submission" date="2017-09" db="EMBL/GenBank/DDBJ databases">
        <title>Depth-based differentiation of microbial function through sediment-hosted aquifers and enrichment of novel symbionts in the deep terrestrial subsurface.</title>
        <authorList>
            <person name="Probst A.J."/>
            <person name="Ladd B."/>
            <person name="Jarett J.K."/>
            <person name="Geller-Mcgrath D.E."/>
            <person name="Sieber C.M.K."/>
            <person name="Emerson J.B."/>
            <person name="Anantharaman K."/>
            <person name="Thomas B.C."/>
            <person name="Malmstrom R."/>
            <person name="Stieglmeier M."/>
            <person name="Klingl A."/>
            <person name="Woyke T."/>
            <person name="Ryan C.M."/>
            <person name="Banfield J.F."/>
        </authorList>
    </citation>
    <scope>NUCLEOTIDE SEQUENCE [LARGE SCALE GENOMIC DNA]</scope>
</reference>
<dbReference type="InterPro" id="IPR036591">
    <property type="entry name" value="YggU-like_sf"/>
</dbReference>
<dbReference type="Pfam" id="PF02594">
    <property type="entry name" value="DUF167"/>
    <property type="match status" value="1"/>
</dbReference>